<evidence type="ECO:0000313" key="2">
    <source>
        <dbReference type="EMBL" id="CAF1553161.1"/>
    </source>
</evidence>
<dbReference type="AlphaFoldDB" id="A0A815WST4"/>
<dbReference type="Proteomes" id="UP000663864">
    <property type="component" value="Unassembled WGS sequence"/>
</dbReference>
<sequence>MPTSTTTDINSSFDHDAVQQSNNKQNSINDVVAFTNHDCKAIIGASHMIA</sequence>
<evidence type="ECO:0000313" key="3">
    <source>
        <dbReference type="Proteomes" id="UP000663864"/>
    </source>
</evidence>
<dbReference type="EMBL" id="CAJNOT010018115">
    <property type="protein sequence ID" value="CAF1553161.1"/>
    <property type="molecule type" value="Genomic_DNA"/>
</dbReference>
<name>A0A815WST4_9BILA</name>
<gene>
    <name evidence="2" type="ORF">ZHD862_LOCUS39395</name>
</gene>
<proteinExistence type="predicted"/>
<reference evidence="2" key="1">
    <citation type="submission" date="2021-02" db="EMBL/GenBank/DDBJ databases">
        <authorList>
            <person name="Nowell W R."/>
        </authorList>
    </citation>
    <scope>NUCLEOTIDE SEQUENCE</scope>
</reference>
<feature type="region of interest" description="Disordered" evidence="1">
    <location>
        <begin position="1"/>
        <end position="22"/>
    </location>
</feature>
<protein>
    <submittedName>
        <fullName evidence="2">Uncharacterized protein</fullName>
    </submittedName>
</protein>
<comment type="caution">
    <text evidence="2">The sequence shown here is derived from an EMBL/GenBank/DDBJ whole genome shotgun (WGS) entry which is preliminary data.</text>
</comment>
<organism evidence="2 3">
    <name type="scientific">Rotaria sordida</name>
    <dbReference type="NCBI Taxonomy" id="392033"/>
    <lineage>
        <taxon>Eukaryota</taxon>
        <taxon>Metazoa</taxon>
        <taxon>Spiralia</taxon>
        <taxon>Gnathifera</taxon>
        <taxon>Rotifera</taxon>
        <taxon>Eurotatoria</taxon>
        <taxon>Bdelloidea</taxon>
        <taxon>Philodinida</taxon>
        <taxon>Philodinidae</taxon>
        <taxon>Rotaria</taxon>
    </lineage>
</organism>
<evidence type="ECO:0000256" key="1">
    <source>
        <dbReference type="SAM" id="MobiDB-lite"/>
    </source>
</evidence>
<accession>A0A815WST4</accession>
<feature type="non-terminal residue" evidence="2">
    <location>
        <position position="50"/>
    </location>
</feature>